<name>A0A382FF15_9ZZZZ</name>
<dbReference type="EMBL" id="UINC01049256">
    <property type="protein sequence ID" value="SVB60813.1"/>
    <property type="molecule type" value="Genomic_DNA"/>
</dbReference>
<dbReference type="AlphaFoldDB" id="A0A382FF15"/>
<reference evidence="1" key="1">
    <citation type="submission" date="2018-05" db="EMBL/GenBank/DDBJ databases">
        <authorList>
            <person name="Lanie J.A."/>
            <person name="Ng W.-L."/>
            <person name="Kazmierczak K.M."/>
            <person name="Andrzejewski T.M."/>
            <person name="Davidsen T.M."/>
            <person name="Wayne K.J."/>
            <person name="Tettelin H."/>
            <person name="Glass J.I."/>
            <person name="Rusch D."/>
            <person name="Podicherti R."/>
            <person name="Tsui H.-C.T."/>
            <person name="Winkler M.E."/>
        </authorList>
    </citation>
    <scope>NUCLEOTIDE SEQUENCE</scope>
</reference>
<evidence type="ECO:0000313" key="1">
    <source>
        <dbReference type="EMBL" id="SVB60813.1"/>
    </source>
</evidence>
<feature type="non-terminal residue" evidence="1">
    <location>
        <position position="49"/>
    </location>
</feature>
<sequence length="49" mass="5636">MIVKPLEQARITDRPLSGRVHDNQLKKGNSELKISFLCDGLYRDQNLQP</sequence>
<organism evidence="1">
    <name type="scientific">marine metagenome</name>
    <dbReference type="NCBI Taxonomy" id="408172"/>
    <lineage>
        <taxon>unclassified sequences</taxon>
        <taxon>metagenomes</taxon>
        <taxon>ecological metagenomes</taxon>
    </lineage>
</organism>
<protein>
    <submittedName>
        <fullName evidence="1">Uncharacterized protein</fullName>
    </submittedName>
</protein>
<proteinExistence type="predicted"/>
<gene>
    <name evidence="1" type="ORF">METZ01_LOCUS213667</name>
</gene>
<accession>A0A382FF15</accession>